<dbReference type="Proteomes" id="UP000799772">
    <property type="component" value="Unassembled WGS sequence"/>
</dbReference>
<feature type="chain" id="PRO_5040507382" description="DUF7707 domain-containing protein" evidence="2">
    <location>
        <begin position="20"/>
        <end position="197"/>
    </location>
</feature>
<keyword evidence="5" id="KW-1185">Reference proteome</keyword>
<dbReference type="Pfam" id="PF24808">
    <property type="entry name" value="DUF7707"/>
    <property type="match status" value="1"/>
</dbReference>
<gene>
    <name evidence="4" type="ORF">NA57DRAFT_76392</name>
</gene>
<comment type="caution">
    <text evidence="4">The sequence shown here is derived from an EMBL/GenBank/DDBJ whole genome shotgun (WGS) entry which is preliminary data.</text>
</comment>
<accession>A0A9P4M6R5</accession>
<dbReference type="PANTHER" id="PTHR38118:SF3">
    <property type="entry name" value="ANCHORED CELL WALL PROTEIN 11"/>
    <property type="match status" value="1"/>
</dbReference>
<dbReference type="EMBL" id="ML978126">
    <property type="protein sequence ID" value="KAF2099160.1"/>
    <property type="molecule type" value="Genomic_DNA"/>
</dbReference>
<evidence type="ECO:0000259" key="3">
    <source>
        <dbReference type="Pfam" id="PF24808"/>
    </source>
</evidence>
<evidence type="ECO:0000256" key="1">
    <source>
        <dbReference type="SAM" id="MobiDB-lite"/>
    </source>
</evidence>
<feature type="signal peptide" evidence="2">
    <location>
        <begin position="1"/>
        <end position="19"/>
    </location>
</feature>
<name>A0A9P4M6R5_9PEZI</name>
<feature type="domain" description="DUF7707" evidence="3">
    <location>
        <begin position="30"/>
        <end position="126"/>
    </location>
</feature>
<dbReference type="OrthoDB" id="2121879at2759"/>
<evidence type="ECO:0000313" key="5">
    <source>
        <dbReference type="Proteomes" id="UP000799772"/>
    </source>
</evidence>
<dbReference type="PANTHER" id="PTHR38118">
    <property type="entry name" value="ANCHORED CELL WALL PROTEIN 11-RELATED"/>
    <property type="match status" value="1"/>
</dbReference>
<dbReference type="AlphaFoldDB" id="A0A9P4M6R5"/>
<evidence type="ECO:0000313" key="4">
    <source>
        <dbReference type="EMBL" id="KAF2099160.1"/>
    </source>
</evidence>
<proteinExistence type="predicted"/>
<feature type="compositionally biased region" description="Low complexity" evidence="1">
    <location>
        <begin position="134"/>
        <end position="160"/>
    </location>
</feature>
<reference evidence="4" key="1">
    <citation type="journal article" date="2020" name="Stud. Mycol.">
        <title>101 Dothideomycetes genomes: a test case for predicting lifestyles and emergence of pathogens.</title>
        <authorList>
            <person name="Haridas S."/>
            <person name="Albert R."/>
            <person name="Binder M."/>
            <person name="Bloem J."/>
            <person name="Labutti K."/>
            <person name="Salamov A."/>
            <person name="Andreopoulos B."/>
            <person name="Baker S."/>
            <person name="Barry K."/>
            <person name="Bills G."/>
            <person name="Bluhm B."/>
            <person name="Cannon C."/>
            <person name="Castanera R."/>
            <person name="Culley D."/>
            <person name="Daum C."/>
            <person name="Ezra D."/>
            <person name="Gonzalez J."/>
            <person name="Henrissat B."/>
            <person name="Kuo A."/>
            <person name="Liang C."/>
            <person name="Lipzen A."/>
            <person name="Lutzoni F."/>
            <person name="Magnuson J."/>
            <person name="Mondo S."/>
            <person name="Nolan M."/>
            <person name="Ohm R."/>
            <person name="Pangilinan J."/>
            <person name="Park H.-J."/>
            <person name="Ramirez L."/>
            <person name="Alfaro M."/>
            <person name="Sun H."/>
            <person name="Tritt A."/>
            <person name="Yoshinaga Y."/>
            <person name="Zwiers L.-H."/>
            <person name="Turgeon B."/>
            <person name="Goodwin S."/>
            <person name="Spatafora J."/>
            <person name="Crous P."/>
            <person name="Grigoriev I."/>
        </authorList>
    </citation>
    <scope>NUCLEOTIDE SEQUENCE</scope>
    <source>
        <strain evidence="4">CBS 133067</strain>
    </source>
</reference>
<protein>
    <recommendedName>
        <fullName evidence="3">DUF7707 domain-containing protein</fullName>
    </recommendedName>
</protein>
<organism evidence="4 5">
    <name type="scientific">Rhizodiscina lignyota</name>
    <dbReference type="NCBI Taxonomy" id="1504668"/>
    <lineage>
        <taxon>Eukaryota</taxon>
        <taxon>Fungi</taxon>
        <taxon>Dikarya</taxon>
        <taxon>Ascomycota</taxon>
        <taxon>Pezizomycotina</taxon>
        <taxon>Dothideomycetes</taxon>
        <taxon>Pleosporomycetidae</taxon>
        <taxon>Aulographales</taxon>
        <taxon>Rhizodiscinaceae</taxon>
        <taxon>Rhizodiscina</taxon>
    </lineage>
</organism>
<evidence type="ECO:0000256" key="2">
    <source>
        <dbReference type="SAM" id="SignalP"/>
    </source>
</evidence>
<keyword evidence="2" id="KW-0732">Signal</keyword>
<sequence length="197" mass="20130">MLARTLILAVSALASFSLAQSFANATDCCTLNPGSVTLQMRQSWCMAERNSCPQICGGQTSANDCDPNQLTYNCTCFGQTTPNISDYGQTLPSLQCQQWIIQCVNNHPNDLDGQTLCHSISCGSKNATAVEQQSSSSSSSAASSSTSAPSSSASGSASAATSAAPSSTGAAMAMHVGKEYGTGMVGAVLFALFGLAL</sequence>
<feature type="region of interest" description="Disordered" evidence="1">
    <location>
        <begin position="133"/>
        <end position="160"/>
    </location>
</feature>
<dbReference type="InterPro" id="IPR056124">
    <property type="entry name" value="DUF7707"/>
</dbReference>